<evidence type="ECO:0000256" key="3">
    <source>
        <dbReference type="ARBA" id="ARBA00023163"/>
    </source>
</evidence>
<dbReference type="InterPro" id="IPR011711">
    <property type="entry name" value="GntR_C"/>
</dbReference>
<dbReference type="CDD" id="cd07377">
    <property type="entry name" value="WHTH_GntR"/>
    <property type="match status" value="1"/>
</dbReference>
<dbReference type="PANTHER" id="PTHR43537">
    <property type="entry name" value="TRANSCRIPTIONAL REGULATOR, GNTR FAMILY"/>
    <property type="match status" value="1"/>
</dbReference>
<organism evidence="5 6">
    <name type="scientific">Ruicaihuangia caeni</name>
    <dbReference type="NCBI Taxonomy" id="3042517"/>
    <lineage>
        <taxon>Bacteria</taxon>
        <taxon>Bacillati</taxon>
        <taxon>Actinomycetota</taxon>
        <taxon>Actinomycetes</taxon>
        <taxon>Micrococcales</taxon>
        <taxon>Microbacteriaceae</taxon>
        <taxon>Ruicaihuangia</taxon>
    </lineage>
</organism>
<accession>A0AAW6T858</accession>
<dbReference type="GO" id="GO:0003700">
    <property type="term" value="F:DNA-binding transcription factor activity"/>
    <property type="evidence" value="ECO:0007669"/>
    <property type="project" value="InterPro"/>
</dbReference>
<reference evidence="5 6" key="1">
    <citation type="submission" date="2023-04" db="EMBL/GenBank/DDBJ databases">
        <title>Klugiella caeni sp. nov. isolated from the sludge of biochemical tank.</title>
        <authorList>
            <person name="Geng K."/>
        </authorList>
    </citation>
    <scope>NUCLEOTIDE SEQUENCE [LARGE SCALE GENOMIC DNA]</scope>
    <source>
        <strain evidence="5 6">YN-L-19</strain>
    </source>
</reference>
<evidence type="ECO:0000256" key="1">
    <source>
        <dbReference type="ARBA" id="ARBA00023015"/>
    </source>
</evidence>
<evidence type="ECO:0000313" key="5">
    <source>
        <dbReference type="EMBL" id="MDI2098290.1"/>
    </source>
</evidence>
<dbReference type="InterPro" id="IPR008920">
    <property type="entry name" value="TF_FadR/GntR_C"/>
</dbReference>
<dbReference type="SMART" id="SM00895">
    <property type="entry name" value="FCD"/>
    <property type="match status" value="1"/>
</dbReference>
<keyword evidence="3" id="KW-0804">Transcription</keyword>
<dbReference type="Pfam" id="PF00392">
    <property type="entry name" value="GntR"/>
    <property type="match status" value="1"/>
</dbReference>
<dbReference type="SUPFAM" id="SSF46785">
    <property type="entry name" value="Winged helix' DNA-binding domain"/>
    <property type="match status" value="1"/>
</dbReference>
<proteinExistence type="predicted"/>
<dbReference type="GO" id="GO:0003677">
    <property type="term" value="F:DNA binding"/>
    <property type="evidence" value="ECO:0007669"/>
    <property type="project" value="UniProtKB-KW"/>
</dbReference>
<dbReference type="SUPFAM" id="SSF48008">
    <property type="entry name" value="GntR ligand-binding domain-like"/>
    <property type="match status" value="1"/>
</dbReference>
<name>A0AAW6T858_9MICO</name>
<protein>
    <submittedName>
        <fullName evidence="5">GntR family transcriptional regulator</fullName>
    </submittedName>
</protein>
<dbReference type="InterPro" id="IPR036388">
    <property type="entry name" value="WH-like_DNA-bd_sf"/>
</dbReference>
<evidence type="ECO:0000313" key="6">
    <source>
        <dbReference type="Proteomes" id="UP001321506"/>
    </source>
</evidence>
<dbReference type="SMART" id="SM00345">
    <property type="entry name" value="HTH_GNTR"/>
    <property type="match status" value="1"/>
</dbReference>
<dbReference type="PRINTS" id="PR00035">
    <property type="entry name" value="HTHGNTR"/>
</dbReference>
<dbReference type="Gene3D" id="1.20.120.530">
    <property type="entry name" value="GntR ligand-binding domain-like"/>
    <property type="match status" value="1"/>
</dbReference>
<gene>
    <name evidence="5" type="ORF">QF206_04830</name>
</gene>
<keyword evidence="2" id="KW-0238">DNA-binding</keyword>
<dbReference type="AlphaFoldDB" id="A0AAW6T858"/>
<evidence type="ECO:0000256" key="2">
    <source>
        <dbReference type="ARBA" id="ARBA00023125"/>
    </source>
</evidence>
<sequence length="236" mass="25785">MQETANAATIESPLPEQAPLLDRLRALVLGGEYPPGALLPELFLAEEFEVSRTPIREALKQLENEGLVEIRPRVGTFVRQPTRREIVELFELKGGLEGLAAGLLARRGDVPEVAALQRNLEASAEAVRQGDGERYASLVHEFHAILISGSANQKLEEHYDRLMNQLAYHRLVTRSIGQPGRLGSSLHEHERVVAAIEAKDHVGAEVAMRSHVDASSAAVFRAFAAEEAASHARPDA</sequence>
<dbReference type="Gene3D" id="1.10.10.10">
    <property type="entry name" value="Winged helix-like DNA-binding domain superfamily/Winged helix DNA-binding domain"/>
    <property type="match status" value="1"/>
</dbReference>
<dbReference type="EMBL" id="JASATX010000001">
    <property type="protein sequence ID" value="MDI2098290.1"/>
    <property type="molecule type" value="Genomic_DNA"/>
</dbReference>
<dbReference type="InterPro" id="IPR036390">
    <property type="entry name" value="WH_DNA-bd_sf"/>
</dbReference>
<evidence type="ECO:0000259" key="4">
    <source>
        <dbReference type="PROSITE" id="PS50949"/>
    </source>
</evidence>
<dbReference type="Pfam" id="PF07729">
    <property type="entry name" value="FCD"/>
    <property type="match status" value="1"/>
</dbReference>
<dbReference type="PANTHER" id="PTHR43537:SF5">
    <property type="entry name" value="UXU OPERON TRANSCRIPTIONAL REGULATOR"/>
    <property type="match status" value="1"/>
</dbReference>
<dbReference type="PROSITE" id="PS50949">
    <property type="entry name" value="HTH_GNTR"/>
    <property type="match status" value="1"/>
</dbReference>
<keyword evidence="6" id="KW-1185">Reference proteome</keyword>
<dbReference type="Proteomes" id="UP001321506">
    <property type="component" value="Unassembled WGS sequence"/>
</dbReference>
<feature type="domain" description="HTH gntR-type" evidence="4">
    <location>
        <begin position="14"/>
        <end position="81"/>
    </location>
</feature>
<dbReference type="RefSeq" id="WP_281488034.1">
    <property type="nucleotide sequence ID" value="NZ_JASATX010000001.1"/>
</dbReference>
<dbReference type="InterPro" id="IPR000524">
    <property type="entry name" value="Tscrpt_reg_HTH_GntR"/>
</dbReference>
<keyword evidence="1" id="KW-0805">Transcription regulation</keyword>
<comment type="caution">
    <text evidence="5">The sequence shown here is derived from an EMBL/GenBank/DDBJ whole genome shotgun (WGS) entry which is preliminary data.</text>
</comment>